<dbReference type="Proteomes" id="UP000682308">
    <property type="component" value="Unassembled WGS sequence"/>
</dbReference>
<feature type="compositionally biased region" description="Low complexity" evidence="1">
    <location>
        <begin position="89"/>
        <end position="117"/>
    </location>
</feature>
<dbReference type="AlphaFoldDB" id="A0A941FDN9"/>
<gene>
    <name evidence="2" type="ORF">KEF29_28410</name>
</gene>
<name>A0A941FDN9_9ACTN</name>
<dbReference type="EMBL" id="JAGTPG010000002">
    <property type="protein sequence ID" value="MBR8641994.1"/>
    <property type="molecule type" value="Genomic_DNA"/>
</dbReference>
<sequence>MTQSGVRENETRQGVRGEPGPDEAESAPRTPDGEGGTPDGGEGTPAGGGGSPESVKAHAADAADASDAPAPGVEKPATAPTPAKDTGPADRASAQPPAAATVTAGAVRAAPGDRGGC</sequence>
<proteinExistence type="predicted"/>
<evidence type="ECO:0000256" key="1">
    <source>
        <dbReference type="SAM" id="MobiDB-lite"/>
    </source>
</evidence>
<feature type="region of interest" description="Disordered" evidence="1">
    <location>
        <begin position="1"/>
        <end position="117"/>
    </location>
</feature>
<organism evidence="2 3">
    <name type="scientific">Streptomyces tuirus</name>
    <dbReference type="NCBI Taxonomy" id="68278"/>
    <lineage>
        <taxon>Bacteria</taxon>
        <taxon>Bacillati</taxon>
        <taxon>Actinomycetota</taxon>
        <taxon>Actinomycetes</taxon>
        <taxon>Kitasatosporales</taxon>
        <taxon>Streptomycetaceae</taxon>
        <taxon>Streptomyces</taxon>
    </lineage>
</organism>
<evidence type="ECO:0000313" key="2">
    <source>
        <dbReference type="EMBL" id="MBR8641994.1"/>
    </source>
</evidence>
<keyword evidence="3" id="KW-1185">Reference proteome</keyword>
<comment type="caution">
    <text evidence="2">The sequence shown here is derived from an EMBL/GenBank/DDBJ whole genome shotgun (WGS) entry which is preliminary data.</text>
</comment>
<reference evidence="2 3" key="1">
    <citation type="submission" date="2021-04" db="EMBL/GenBank/DDBJ databases">
        <title>Characterization of the biosynthetic gene cluster of new lipopeptides with antitumor activity in the genome of the marine Streptomyces PHM034.</title>
        <authorList>
            <person name="Ceniceros A."/>
            <person name="Canedo L."/>
            <person name="Mendez C."/>
            <person name="Olano C."/>
            <person name="Schleissner C."/>
            <person name="Cuevas C."/>
            <person name="De La Calle F."/>
            <person name="Salas J.A."/>
        </authorList>
    </citation>
    <scope>NUCLEOTIDE SEQUENCE [LARGE SCALE GENOMIC DNA]</scope>
    <source>
        <strain evidence="2 3">PHM034</strain>
    </source>
</reference>
<protein>
    <submittedName>
        <fullName evidence="2">Uncharacterized protein</fullName>
    </submittedName>
</protein>
<feature type="compositionally biased region" description="Gly residues" evidence="1">
    <location>
        <begin position="33"/>
        <end position="51"/>
    </location>
</feature>
<accession>A0A941FDN9</accession>
<evidence type="ECO:0000313" key="3">
    <source>
        <dbReference type="Proteomes" id="UP000682308"/>
    </source>
</evidence>